<evidence type="ECO:0000313" key="3">
    <source>
        <dbReference type="Proteomes" id="UP000030451"/>
    </source>
</evidence>
<evidence type="ECO:0008006" key="4">
    <source>
        <dbReference type="Google" id="ProtNLM"/>
    </source>
</evidence>
<dbReference type="RefSeq" id="WP_005471439.1">
    <property type="nucleotide sequence ID" value="NZ_JRWP01000008.1"/>
</dbReference>
<keyword evidence="1" id="KW-1133">Transmembrane helix</keyword>
<reference evidence="2 3" key="1">
    <citation type="submission" date="2014-10" db="EMBL/GenBank/DDBJ databases">
        <title>Genome sequencing of Vibrio sinaloensis T08.</title>
        <authorList>
            <person name="Chan K.-G."/>
            <person name="Mohamad N.I."/>
        </authorList>
    </citation>
    <scope>NUCLEOTIDE SEQUENCE [LARGE SCALE GENOMIC DNA]</scope>
    <source>
        <strain evidence="2 3">T08</strain>
    </source>
</reference>
<evidence type="ECO:0000256" key="1">
    <source>
        <dbReference type="SAM" id="Phobius"/>
    </source>
</evidence>
<keyword evidence="1" id="KW-0472">Membrane</keyword>
<sequence>MDNSSSYKKKIVERTIQLLFIAVFAAVVALSIPLYQHYLSVTFPKSSVFGTWIEQDVALYSAEEFTLGPNGVSINGGIVDTEFSFDGQFVEYRVGDSVRRYKMLNESFSEMKLVSQAHYQPVFRLSEKFKNNIR</sequence>
<protein>
    <recommendedName>
        <fullName evidence="4">N-acetylglutamate synthase</fullName>
    </recommendedName>
</protein>
<accession>A0A0A5I043</accession>
<proteinExistence type="predicted"/>
<dbReference type="Proteomes" id="UP000030451">
    <property type="component" value="Unassembled WGS sequence"/>
</dbReference>
<evidence type="ECO:0000313" key="2">
    <source>
        <dbReference type="EMBL" id="KGY09141.1"/>
    </source>
</evidence>
<dbReference type="STRING" id="379097.SE23_01815"/>
<gene>
    <name evidence="2" type="ORF">NM06_07715</name>
</gene>
<dbReference type="Pfam" id="PF11012">
    <property type="entry name" value="DUF2850"/>
    <property type="match status" value="1"/>
</dbReference>
<keyword evidence="1" id="KW-0812">Transmembrane</keyword>
<dbReference type="AlphaFoldDB" id="A0A0A5I043"/>
<comment type="caution">
    <text evidence="2">The sequence shown here is derived from an EMBL/GenBank/DDBJ whole genome shotgun (WGS) entry which is preliminary data.</text>
</comment>
<name>A0A0A5I043_PHOS4</name>
<dbReference type="EMBL" id="JRWP01000008">
    <property type="protein sequence ID" value="KGY09141.1"/>
    <property type="molecule type" value="Genomic_DNA"/>
</dbReference>
<organism evidence="2 3">
    <name type="scientific">Photobacterium sp. (strain ATCC 43367)</name>
    <dbReference type="NCBI Taxonomy" id="379097"/>
    <lineage>
        <taxon>Bacteria</taxon>
        <taxon>Pseudomonadati</taxon>
        <taxon>Pseudomonadota</taxon>
        <taxon>Gammaproteobacteria</taxon>
        <taxon>Vibrionales</taxon>
        <taxon>Vibrionaceae</taxon>
        <taxon>Vibrio</taxon>
        <taxon>Vibrio oreintalis group</taxon>
    </lineage>
</organism>
<dbReference type="InterPro" id="IPR021271">
    <property type="entry name" value="DUF2850"/>
</dbReference>
<feature type="transmembrane region" description="Helical" evidence="1">
    <location>
        <begin position="16"/>
        <end position="35"/>
    </location>
</feature>